<proteinExistence type="predicted"/>
<accession>A0A3S5BCF8</accession>
<keyword evidence="1" id="KW-0143">Chaperone</keyword>
<evidence type="ECO:0000256" key="1">
    <source>
        <dbReference type="ARBA" id="ARBA00023186"/>
    </source>
</evidence>
<feature type="domain" description="J" evidence="2">
    <location>
        <begin position="14"/>
        <end position="87"/>
    </location>
</feature>
<dbReference type="NCBIfam" id="TIGR00714">
    <property type="entry name" value="hscB"/>
    <property type="match status" value="1"/>
</dbReference>
<keyword evidence="4" id="KW-1185">Reference proteome</keyword>
<dbReference type="EMBL" id="CAAALY010041358">
    <property type="protein sequence ID" value="VEL19379.1"/>
    <property type="molecule type" value="Genomic_DNA"/>
</dbReference>
<dbReference type="Proteomes" id="UP000784294">
    <property type="component" value="Unassembled WGS sequence"/>
</dbReference>
<dbReference type="Gene3D" id="1.10.287.110">
    <property type="entry name" value="DnaJ domain"/>
    <property type="match status" value="1"/>
</dbReference>
<dbReference type="GO" id="GO:0005739">
    <property type="term" value="C:mitochondrion"/>
    <property type="evidence" value="ECO:0007669"/>
    <property type="project" value="TreeGrafter"/>
</dbReference>
<evidence type="ECO:0000313" key="3">
    <source>
        <dbReference type="EMBL" id="VEL19379.1"/>
    </source>
</evidence>
<dbReference type="GO" id="GO:0051087">
    <property type="term" value="F:protein-folding chaperone binding"/>
    <property type="evidence" value="ECO:0007669"/>
    <property type="project" value="InterPro"/>
</dbReference>
<dbReference type="InterPro" id="IPR004640">
    <property type="entry name" value="HscB"/>
</dbReference>
<dbReference type="GO" id="GO:0001671">
    <property type="term" value="F:ATPase activator activity"/>
    <property type="evidence" value="ECO:0007669"/>
    <property type="project" value="InterPro"/>
</dbReference>
<organism evidence="3 4">
    <name type="scientific">Protopolystoma xenopodis</name>
    <dbReference type="NCBI Taxonomy" id="117903"/>
    <lineage>
        <taxon>Eukaryota</taxon>
        <taxon>Metazoa</taxon>
        <taxon>Spiralia</taxon>
        <taxon>Lophotrochozoa</taxon>
        <taxon>Platyhelminthes</taxon>
        <taxon>Monogenea</taxon>
        <taxon>Polyopisthocotylea</taxon>
        <taxon>Polystomatidea</taxon>
        <taxon>Polystomatidae</taxon>
        <taxon>Protopolystoma</taxon>
    </lineage>
</organism>
<dbReference type="SUPFAM" id="SSF46565">
    <property type="entry name" value="Chaperone J-domain"/>
    <property type="match status" value="1"/>
</dbReference>
<evidence type="ECO:0000259" key="2">
    <source>
        <dbReference type="PROSITE" id="PS50076"/>
    </source>
</evidence>
<dbReference type="PROSITE" id="PS50076">
    <property type="entry name" value="DNAJ_2"/>
    <property type="match status" value="1"/>
</dbReference>
<name>A0A3S5BCF8_9PLAT</name>
<dbReference type="AlphaFoldDB" id="A0A3S5BCF8"/>
<dbReference type="GO" id="GO:0051259">
    <property type="term" value="P:protein complex oligomerization"/>
    <property type="evidence" value="ECO:0007669"/>
    <property type="project" value="InterPro"/>
</dbReference>
<reference evidence="3" key="1">
    <citation type="submission" date="2018-11" db="EMBL/GenBank/DDBJ databases">
        <authorList>
            <consortium name="Pathogen Informatics"/>
        </authorList>
    </citation>
    <scope>NUCLEOTIDE SEQUENCE</scope>
</reference>
<dbReference type="InterPro" id="IPR036386">
    <property type="entry name" value="HscB_C_sf"/>
</dbReference>
<comment type="caution">
    <text evidence="3">The sequence shown here is derived from an EMBL/GenBank/DDBJ whole genome shotgun (WGS) entry which is preliminary data.</text>
</comment>
<dbReference type="InterPro" id="IPR036869">
    <property type="entry name" value="J_dom_sf"/>
</dbReference>
<dbReference type="PANTHER" id="PTHR14021:SF15">
    <property type="entry name" value="IRON-SULFUR CLUSTER CO-CHAPERONE PROTEIN HSCB"/>
    <property type="match status" value="1"/>
</dbReference>
<dbReference type="Gene3D" id="1.20.1280.20">
    <property type="entry name" value="HscB, C-terminal domain"/>
    <property type="match status" value="1"/>
</dbReference>
<evidence type="ECO:0000313" key="4">
    <source>
        <dbReference type="Proteomes" id="UP000784294"/>
    </source>
</evidence>
<dbReference type="GO" id="GO:0044571">
    <property type="term" value="P:[2Fe-2S] cluster assembly"/>
    <property type="evidence" value="ECO:0007669"/>
    <property type="project" value="InterPro"/>
</dbReference>
<dbReference type="SUPFAM" id="SSF47144">
    <property type="entry name" value="HSC20 (HSCB), C-terminal oligomerisation domain"/>
    <property type="match status" value="1"/>
</dbReference>
<dbReference type="InterPro" id="IPR001623">
    <property type="entry name" value="DnaJ_domain"/>
</dbReference>
<protein>
    <recommendedName>
        <fullName evidence="2">J domain-containing protein</fullName>
    </recommendedName>
</protein>
<gene>
    <name evidence="3" type="ORF">PXEA_LOCUS12819</name>
</gene>
<dbReference type="OrthoDB" id="448954at2759"/>
<sequence>MRCGKVQPLNSKSTYFEALGYYEPTPDIDLADLSSRMKNILRSLHPDKFIGMPEADQKMALDSSSFVNQAYMVLSDPIERSSYLLKLSGCDMSNQDKSGEETLEFLSEMMTLNENIEKTIETLNSLDLSDASLKAKFEANLTYLYRDISYRFASECKLLNTSLRHREWANAKLALSRAKYFGKLLDLLHEVRPLVRLKNLNVDMY</sequence>
<dbReference type="PANTHER" id="PTHR14021">
    <property type="entry name" value="IRON-SULFUR CLUSTER CO-CHAPERONE PROTEIN HSCB"/>
    <property type="match status" value="1"/>
</dbReference>
<dbReference type="CDD" id="cd06257">
    <property type="entry name" value="DnaJ"/>
    <property type="match status" value="1"/>
</dbReference>